<sequence length="104" mass="11877">MSTLGVVFWFSNVRGSWNECLVKLSHFVNMIFFNSNRSMNFTQAMTLAEEINEDSRRNSGQSEIPENDRPGSQRVTRGRRSGTFEAAGEAHKEKKQVQDFSATR</sequence>
<gene>
    <name evidence="2" type="ORF">ACFOGI_00890</name>
</gene>
<dbReference type="EMBL" id="JBHRSA010000003">
    <property type="protein sequence ID" value="MFC3038807.1"/>
    <property type="molecule type" value="Genomic_DNA"/>
</dbReference>
<reference evidence="3" key="1">
    <citation type="journal article" date="2019" name="Int. J. Syst. Evol. Microbiol.">
        <title>The Global Catalogue of Microorganisms (GCM) 10K type strain sequencing project: providing services to taxonomists for standard genome sequencing and annotation.</title>
        <authorList>
            <consortium name="The Broad Institute Genomics Platform"/>
            <consortium name="The Broad Institute Genome Sequencing Center for Infectious Disease"/>
            <person name="Wu L."/>
            <person name="Ma J."/>
        </authorList>
    </citation>
    <scope>NUCLEOTIDE SEQUENCE [LARGE SCALE GENOMIC DNA]</scope>
    <source>
        <strain evidence="3">KCTC 13128</strain>
    </source>
</reference>
<feature type="compositionally biased region" description="Basic and acidic residues" evidence="1">
    <location>
        <begin position="88"/>
        <end position="97"/>
    </location>
</feature>
<organism evidence="2 3">
    <name type="scientific">Virgibacillus xinjiangensis</name>
    <dbReference type="NCBI Taxonomy" id="393090"/>
    <lineage>
        <taxon>Bacteria</taxon>
        <taxon>Bacillati</taxon>
        <taxon>Bacillota</taxon>
        <taxon>Bacilli</taxon>
        <taxon>Bacillales</taxon>
        <taxon>Bacillaceae</taxon>
        <taxon>Virgibacillus</taxon>
    </lineage>
</organism>
<evidence type="ECO:0000313" key="3">
    <source>
        <dbReference type="Proteomes" id="UP001595279"/>
    </source>
</evidence>
<accession>A0ABV7CQW9</accession>
<proteinExistence type="predicted"/>
<comment type="caution">
    <text evidence="2">The sequence shown here is derived from an EMBL/GenBank/DDBJ whole genome shotgun (WGS) entry which is preliminary data.</text>
</comment>
<dbReference type="Proteomes" id="UP001595279">
    <property type="component" value="Unassembled WGS sequence"/>
</dbReference>
<name>A0ABV7CQW9_9BACI</name>
<evidence type="ECO:0000256" key="1">
    <source>
        <dbReference type="SAM" id="MobiDB-lite"/>
    </source>
</evidence>
<evidence type="ECO:0000313" key="2">
    <source>
        <dbReference type="EMBL" id="MFC3038807.1"/>
    </source>
</evidence>
<feature type="region of interest" description="Disordered" evidence="1">
    <location>
        <begin position="52"/>
        <end position="104"/>
    </location>
</feature>
<protein>
    <submittedName>
        <fullName evidence="2">Uncharacterized protein</fullName>
    </submittedName>
</protein>
<keyword evidence="3" id="KW-1185">Reference proteome</keyword>